<sequence>MRVLWKIKRDIKKSNKKEIVANEKRVNHHTFSFLENNSYAFDGSLIPLLGDHCVKIQEEIVEHFQYVFTSLDTYVKHLVEQILVDKPLTVVNGLLEHLWHGHKLLFVEISFKTLFERAYGSEFFLVYYKEFLLLKEFETWMGSYFKMSDTNISEFLESNEASFVLGIEDQRKSGRKGVLLSLANSLISFLTNSSPTYLEFYLEELKLFLNAYAFHEIIVGI</sequence>
<gene>
    <name evidence="1" type="ORF">M9H77_02548</name>
</gene>
<proteinExistence type="predicted"/>
<evidence type="ECO:0000313" key="2">
    <source>
        <dbReference type="Proteomes" id="UP001060085"/>
    </source>
</evidence>
<comment type="caution">
    <text evidence="1">The sequence shown here is derived from an EMBL/GenBank/DDBJ whole genome shotgun (WGS) entry which is preliminary data.</text>
</comment>
<organism evidence="1 2">
    <name type="scientific">Catharanthus roseus</name>
    <name type="common">Madagascar periwinkle</name>
    <name type="synonym">Vinca rosea</name>
    <dbReference type="NCBI Taxonomy" id="4058"/>
    <lineage>
        <taxon>Eukaryota</taxon>
        <taxon>Viridiplantae</taxon>
        <taxon>Streptophyta</taxon>
        <taxon>Embryophyta</taxon>
        <taxon>Tracheophyta</taxon>
        <taxon>Spermatophyta</taxon>
        <taxon>Magnoliopsida</taxon>
        <taxon>eudicotyledons</taxon>
        <taxon>Gunneridae</taxon>
        <taxon>Pentapetalae</taxon>
        <taxon>asterids</taxon>
        <taxon>lamiids</taxon>
        <taxon>Gentianales</taxon>
        <taxon>Apocynaceae</taxon>
        <taxon>Rauvolfioideae</taxon>
        <taxon>Vinceae</taxon>
        <taxon>Catharanthinae</taxon>
        <taxon>Catharanthus</taxon>
    </lineage>
</organism>
<evidence type="ECO:0000313" key="1">
    <source>
        <dbReference type="EMBL" id="KAI5681321.1"/>
    </source>
</evidence>
<reference evidence="2" key="1">
    <citation type="journal article" date="2023" name="Nat. Plants">
        <title>Single-cell RNA sequencing provides a high-resolution roadmap for understanding the multicellular compartmentation of specialized metabolism.</title>
        <authorList>
            <person name="Sun S."/>
            <person name="Shen X."/>
            <person name="Li Y."/>
            <person name="Li Y."/>
            <person name="Wang S."/>
            <person name="Li R."/>
            <person name="Zhang H."/>
            <person name="Shen G."/>
            <person name="Guo B."/>
            <person name="Wei J."/>
            <person name="Xu J."/>
            <person name="St-Pierre B."/>
            <person name="Chen S."/>
            <person name="Sun C."/>
        </authorList>
    </citation>
    <scope>NUCLEOTIDE SEQUENCE [LARGE SCALE GENOMIC DNA]</scope>
</reference>
<dbReference type="Proteomes" id="UP001060085">
    <property type="component" value="Linkage Group LG01"/>
</dbReference>
<name>A0ACC0C8S1_CATRO</name>
<accession>A0ACC0C8S1</accession>
<keyword evidence="2" id="KW-1185">Reference proteome</keyword>
<dbReference type="EMBL" id="CM044701">
    <property type="protein sequence ID" value="KAI5681321.1"/>
    <property type="molecule type" value="Genomic_DNA"/>
</dbReference>
<protein>
    <submittedName>
        <fullName evidence="1">Uncharacterized protein</fullName>
    </submittedName>
</protein>